<evidence type="ECO:0000313" key="2">
    <source>
        <dbReference type="EMBL" id="ODQ80950.1"/>
    </source>
</evidence>
<protein>
    <submittedName>
        <fullName evidence="2">Uncharacterized protein</fullName>
    </submittedName>
</protein>
<feature type="region of interest" description="Disordered" evidence="1">
    <location>
        <begin position="71"/>
        <end position="99"/>
    </location>
</feature>
<organism evidence="2 3">
    <name type="scientific">Babjeviella inositovora NRRL Y-12698</name>
    <dbReference type="NCBI Taxonomy" id="984486"/>
    <lineage>
        <taxon>Eukaryota</taxon>
        <taxon>Fungi</taxon>
        <taxon>Dikarya</taxon>
        <taxon>Ascomycota</taxon>
        <taxon>Saccharomycotina</taxon>
        <taxon>Pichiomycetes</taxon>
        <taxon>Serinales incertae sedis</taxon>
        <taxon>Babjeviella</taxon>
    </lineage>
</organism>
<evidence type="ECO:0000256" key="1">
    <source>
        <dbReference type="SAM" id="MobiDB-lite"/>
    </source>
</evidence>
<accession>A0A1E3QTI0</accession>
<dbReference type="AlphaFoldDB" id="A0A1E3QTI0"/>
<evidence type="ECO:0000313" key="3">
    <source>
        <dbReference type="Proteomes" id="UP000094336"/>
    </source>
</evidence>
<sequence>MKEGEIASCLRVTSLRQRWHVGCNSVSCSFVGARCPLRNYRVRLSKMPRPLLKATVRHGRGCCEWRLHRPKPHWNSGEVEEGSRLSDGVWRKQHSRTLR</sequence>
<reference evidence="3" key="1">
    <citation type="submission" date="2016-05" db="EMBL/GenBank/DDBJ databases">
        <title>Comparative genomics of biotechnologically important yeasts.</title>
        <authorList>
            <consortium name="DOE Joint Genome Institute"/>
            <person name="Riley R."/>
            <person name="Haridas S."/>
            <person name="Wolfe K.H."/>
            <person name="Lopes M.R."/>
            <person name="Hittinger C.T."/>
            <person name="Goker M."/>
            <person name="Salamov A."/>
            <person name="Wisecaver J."/>
            <person name="Long T.M."/>
            <person name="Aerts A.L."/>
            <person name="Barry K."/>
            <person name="Choi C."/>
            <person name="Clum A."/>
            <person name="Coughlan A.Y."/>
            <person name="Deshpande S."/>
            <person name="Douglass A.P."/>
            <person name="Hanson S.J."/>
            <person name="Klenk H.-P."/>
            <person name="Labutti K."/>
            <person name="Lapidus A."/>
            <person name="Lindquist E."/>
            <person name="Lipzen A."/>
            <person name="Meier-Kolthoff J.P."/>
            <person name="Ohm R.A."/>
            <person name="Otillar R.P."/>
            <person name="Pangilinan J."/>
            <person name="Peng Y."/>
            <person name="Rokas A."/>
            <person name="Rosa C.A."/>
            <person name="Scheuner C."/>
            <person name="Sibirny A.A."/>
            <person name="Slot J.C."/>
            <person name="Stielow J.B."/>
            <person name="Sun H."/>
            <person name="Kurtzman C.P."/>
            <person name="Blackwell M."/>
            <person name="Grigoriev I.V."/>
            <person name="Jeffries T.W."/>
        </authorList>
    </citation>
    <scope>NUCLEOTIDE SEQUENCE [LARGE SCALE GENOMIC DNA]</scope>
    <source>
        <strain evidence="3">NRRL Y-12698</strain>
    </source>
</reference>
<name>A0A1E3QTI0_9ASCO</name>
<proteinExistence type="predicted"/>
<keyword evidence="3" id="KW-1185">Reference proteome</keyword>
<dbReference type="Proteomes" id="UP000094336">
    <property type="component" value="Unassembled WGS sequence"/>
</dbReference>
<dbReference type="RefSeq" id="XP_018986278.1">
    <property type="nucleotide sequence ID" value="XM_019126913.1"/>
</dbReference>
<gene>
    <name evidence="2" type="ORF">BABINDRAFT_118449</name>
</gene>
<dbReference type="EMBL" id="KV454428">
    <property type="protein sequence ID" value="ODQ80950.1"/>
    <property type="molecule type" value="Genomic_DNA"/>
</dbReference>
<dbReference type="GeneID" id="30144767"/>